<dbReference type="Proteomes" id="UP000287798">
    <property type="component" value="Unassembled WGS sequence"/>
</dbReference>
<protein>
    <submittedName>
        <fullName evidence="1">Uncharacterized protein</fullName>
    </submittedName>
</protein>
<evidence type="ECO:0000313" key="1">
    <source>
        <dbReference type="EMBL" id="RRQ22561.1"/>
    </source>
</evidence>
<gene>
    <name evidence="1" type="ORF">D6C00_11855</name>
</gene>
<comment type="caution">
    <text evidence="1">The sequence shown here is derived from an EMBL/GenBank/DDBJ whole genome shotgun (WGS) entry which is preliminary data.</text>
</comment>
<name>A0A426QLB8_9GAMM</name>
<accession>A0A426QLB8</accession>
<dbReference type="EMBL" id="QZMU01000001">
    <property type="protein sequence ID" value="RRQ22561.1"/>
    <property type="molecule type" value="Genomic_DNA"/>
</dbReference>
<dbReference type="AlphaFoldDB" id="A0A426QLB8"/>
<organism evidence="1 2">
    <name type="scientific">Thiohalobacter thiocyanaticus</name>
    <dbReference type="NCBI Taxonomy" id="585455"/>
    <lineage>
        <taxon>Bacteria</taxon>
        <taxon>Pseudomonadati</taxon>
        <taxon>Pseudomonadota</taxon>
        <taxon>Gammaproteobacteria</taxon>
        <taxon>Thiohalobacterales</taxon>
        <taxon>Thiohalobacteraceae</taxon>
        <taxon>Thiohalobacter</taxon>
    </lineage>
</organism>
<evidence type="ECO:0000313" key="2">
    <source>
        <dbReference type="Proteomes" id="UP000287798"/>
    </source>
</evidence>
<sequence>MRCLGRLRARTTLDSLLCGLVGLASYDWLPPETPGRECKQRAFFAALFLYLGHMLPLREQPRQEVRGFLETLKLALDLSPFHRDMASRLLTLGAVNGRMARAGVEHFGRLAAVEPELAELFVEVLYDAAGLPVPGLEQSAEVAAHRVGFAGERLAGIERRVNHRNPEKELITPQPDAAGQGWHLFYIYPMPAALRLPGECLA</sequence>
<keyword evidence="2" id="KW-1185">Reference proteome</keyword>
<proteinExistence type="predicted"/>
<reference evidence="1 2" key="1">
    <citation type="journal article" date="2010" name="Int. J. Syst. Evol. Microbiol.">
        <title>Thiohalobacter thiocyanaticus gen. nov., sp. nov., a moderately halophilic, sulfur-oxidizing gammaproteobacterium from hypersaline lakes, that utilizes thiocyanate.</title>
        <authorList>
            <person name="Sorokin D.Y."/>
            <person name="Kovaleva O.L."/>
            <person name="Tourova T.P."/>
            <person name="Muyzer G."/>
        </authorList>
    </citation>
    <scope>NUCLEOTIDE SEQUENCE [LARGE SCALE GENOMIC DNA]</scope>
    <source>
        <strain evidence="1 2">Hrh1</strain>
    </source>
</reference>